<evidence type="ECO:0000256" key="5">
    <source>
        <dbReference type="ARBA" id="ARBA00022989"/>
    </source>
</evidence>
<organism evidence="8 9">
    <name type="scientific">Candidatus Sungbacteria bacterium RIFCSPHIGHO2_02_FULL_49_12</name>
    <dbReference type="NCBI Taxonomy" id="1802271"/>
    <lineage>
        <taxon>Bacteria</taxon>
        <taxon>Candidatus Sungiibacteriota</taxon>
    </lineage>
</organism>
<comment type="caution">
    <text evidence="8">The sequence shown here is derived from an EMBL/GenBank/DDBJ whole genome shotgun (WGS) entry which is preliminary data.</text>
</comment>
<dbReference type="PANTHER" id="PTHR33452:SF1">
    <property type="entry name" value="INNER MEMBRANE PROTEIN YPHA-RELATED"/>
    <property type="match status" value="1"/>
</dbReference>
<evidence type="ECO:0000256" key="1">
    <source>
        <dbReference type="ARBA" id="ARBA00004651"/>
    </source>
</evidence>
<sequence length="151" mass="17080">MMNSRVEKLALVLLRVSLGWMMFYAGITKVLDPAWSAAGYLQNAKTFPELFNFFLQPSVLPVVNLINEWGLTLLGVSLILGAFVRLSSILGALLMILYYLPILAFPYPNPHAYIVDEHVIYFFVLVFFAAIRAGRVWGLDQWLGRQRSLLG</sequence>
<reference evidence="8 9" key="1">
    <citation type="journal article" date="2016" name="Nat. Commun.">
        <title>Thousands of microbial genomes shed light on interconnected biogeochemical processes in an aquifer system.</title>
        <authorList>
            <person name="Anantharaman K."/>
            <person name="Brown C.T."/>
            <person name="Hug L.A."/>
            <person name="Sharon I."/>
            <person name="Castelle C.J."/>
            <person name="Probst A.J."/>
            <person name="Thomas B.C."/>
            <person name="Singh A."/>
            <person name="Wilkins M.J."/>
            <person name="Karaoz U."/>
            <person name="Brodie E.L."/>
            <person name="Williams K.H."/>
            <person name="Hubbard S.S."/>
            <person name="Banfield J.F."/>
        </authorList>
    </citation>
    <scope>NUCLEOTIDE SEQUENCE [LARGE SCALE GENOMIC DNA]</scope>
</reference>
<keyword evidence="6 7" id="KW-0472">Membrane</keyword>
<accession>A0A1G2KT25</accession>
<keyword evidence="4 7" id="KW-0812">Transmembrane</keyword>
<dbReference type="Proteomes" id="UP000177362">
    <property type="component" value="Unassembled WGS sequence"/>
</dbReference>
<evidence type="ECO:0008006" key="10">
    <source>
        <dbReference type="Google" id="ProtNLM"/>
    </source>
</evidence>
<feature type="transmembrane region" description="Helical" evidence="7">
    <location>
        <begin position="119"/>
        <end position="138"/>
    </location>
</feature>
<evidence type="ECO:0000256" key="6">
    <source>
        <dbReference type="ARBA" id="ARBA00023136"/>
    </source>
</evidence>
<proteinExistence type="inferred from homology"/>
<keyword evidence="5 7" id="KW-1133">Transmembrane helix</keyword>
<evidence type="ECO:0000256" key="7">
    <source>
        <dbReference type="SAM" id="Phobius"/>
    </source>
</evidence>
<evidence type="ECO:0000313" key="8">
    <source>
        <dbReference type="EMBL" id="OHA01762.1"/>
    </source>
</evidence>
<comment type="similarity">
    <text evidence="2">Belongs to the DoxX family.</text>
</comment>
<feature type="transmembrane region" description="Helical" evidence="7">
    <location>
        <begin position="89"/>
        <end position="107"/>
    </location>
</feature>
<dbReference type="InterPro" id="IPR051907">
    <property type="entry name" value="DoxX-like_oxidoreductase"/>
</dbReference>
<comment type="subcellular location">
    <subcellularLocation>
        <location evidence="1">Cell membrane</location>
        <topology evidence="1">Multi-pass membrane protein</topology>
    </subcellularLocation>
</comment>
<evidence type="ECO:0000256" key="4">
    <source>
        <dbReference type="ARBA" id="ARBA00022692"/>
    </source>
</evidence>
<feature type="transmembrane region" description="Helical" evidence="7">
    <location>
        <begin position="62"/>
        <end position="82"/>
    </location>
</feature>
<dbReference type="InterPro" id="IPR032808">
    <property type="entry name" value="DoxX"/>
</dbReference>
<evidence type="ECO:0000313" key="9">
    <source>
        <dbReference type="Proteomes" id="UP000177362"/>
    </source>
</evidence>
<dbReference type="Pfam" id="PF07681">
    <property type="entry name" value="DoxX"/>
    <property type="match status" value="1"/>
</dbReference>
<dbReference type="STRING" id="1802271.A3C11_00190"/>
<protein>
    <recommendedName>
        <fullName evidence="10">DoxX subfamily</fullName>
    </recommendedName>
</protein>
<keyword evidence="3" id="KW-1003">Cell membrane</keyword>
<dbReference type="EMBL" id="MHQJ01000008">
    <property type="protein sequence ID" value="OHA01762.1"/>
    <property type="molecule type" value="Genomic_DNA"/>
</dbReference>
<evidence type="ECO:0000256" key="3">
    <source>
        <dbReference type="ARBA" id="ARBA00022475"/>
    </source>
</evidence>
<gene>
    <name evidence="8" type="ORF">A3C11_00190</name>
</gene>
<dbReference type="PANTHER" id="PTHR33452">
    <property type="entry name" value="OXIDOREDUCTASE CATD-RELATED"/>
    <property type="match status" value="1"/>
</dbReference>
<dbReference type="AlphaFoldDB" id="A0A1G2KT25"/>
<dbReference type="GO" id="GO:0005886">
    <property type="term" value="C:plasma membrane"/>
    <property type="evidence" value="ECO:0007669"/>
    <property type="project" value="UniProtKB-SubCell"/>
</dbReference>
<name>A0A1G2KT25_9BACT</name>
<evidence type="ECO:0000256" key="2">
    <source>
        <dbReference type="ARBA" id="ARBA00006679"/>
    </source>
</evidence>